<evidence type="ECO:0000313" key="5">
    <source>
        <dbReference type="EMBL" id="KAJ3485435.1"/>
    </source>
</evidence>
<feature type="region of interest" description="Disordered" evidence="3">
    <location>
        <begin position="131"/>
        <end position="191"/>
    </location>
</feature>
<dbReference type="InterPro" id="IPR009072">
    <property type="entry name" value="Histone-fold"/>
</dbReference>
<evidence type="ECO:0000256" key="3">
    <source>
        <dbReference type="SAM" id="MobiDB-lite"/>
    </source>
</evidence>
<dbReference type="InterPro" id="IPR050568">
    <property type="entry name" value="Transcr_DNA_Rep_Reg"/>
</dbReference>
<evidence type="ECO:0000256" key="2">
    <source>
        <dbReference type="ARBA" id="ARBA00023242"/>
    </source>
</evidence>
<name>A0AAD5YHF7_9APHY</name>
<dbReference type="Proteomes" id="UP001212997">
    <property type="component" value="Unassembled WGS sequence"/>
</dbReference>
<evidence type="ECO:0000256" key="1">
    <source>
        <dbReference type="ARBA" id="ARBA00004123"/>
    </source>
</evidence>
<dbReference type="AlphaFoldDB" id="A0AAD5YHF7"/>
<evidence type="ECO:0000259" key="4">
    <source>
        <dbReference type="Pfam" id="PF00808"/>
    </source>
</evidence>
<dbReference type="CDD" id="cd23645">
    <property type="entry name" value="HFD_Dpb3-like"/>
    <property type="match status" value="1"/>
</dbReference>
<dbReference type="Pfam" id="PF00808">
    <property type="entry name" value="CBFD_NFYB_HMF"/>
    <property type="match status" value="1"/>
</dbReference>
<keyword evidence="6" id="KW-1185">Reference proteome</keyword>
<reference evidence="5" key="1">
    <citation type="submission" date="2022-07" db="EMBL/GenBank/DDBJ databases">
        <title>Genome Sequence of Physisporinus lineatus.</title>
        <authorList>
            <person name="Buettner E."/>
        </authorList>
    </citation>
    <scope>NUCLEOTIDE SEQUENCE</scope>
    <source>
        <strain evidence="5">VT162</strain>
    </source>
</reference>
<dbReference type="GO" id="GO:0005634">
    <property type="term" value="C:nucleus"/>
    <property type="evidence" value="ECO:0007669"/>
    <property type="project" value="UniProtKB-SubCell"/>
</dbReference>
<proteinExistence type="predicted"/>
<dbReference type="PANTHER" id="PTHR10252">
    <property type="entry name" value="HISTONE-LIKE TRANSCRIPTION FACTOR CCAAT-RELATED"/>
    <property type="match status" value="1"/>
</dbReference>
<comment type="caution">
    <text evidence="5">The sequence shown here is derived from an EMBL/GenBank/DDBJ whole genome shotgun (WGS) entry which is preliminary data.</text>
</comment>
<dbReference type="GO" id="GO:0046982">
    <property type="term" value="F:protein heterodimerization activity"/>
    <property type="evidence" value="ECO:0007669"/>
    <property type="project" value="InterPro"/>
</dbReference>
<dbReference type="EMBL" id="JANAWD010000153">
    <property type="protein sequence ID" value="KAJ3485435.1"/>
    <property type="molecule type" value="Genomic_DNA"/>
</dbReference>
<dbReference type="InterPro" id="IPR003958">
    <property type="entry name" value="CBFA_NFYB_domain"/>
</dbReference>
<gene>
    <name evidence="5" type="ORF">NLI96_g4958</name>
</gene>
<dbReference type="SUPFAM" id="SSF47113">
    <property type="entry name" value="Histone-fold"/>
    <property type="match status" value="1"/>
</dbReference>
<evidence type="ECO:0000313" key="6">
    <source>
        <dbReference type="Proteomes" id="UP001212997"/>
    </source>
</evidence>
<organism evidence="5 6">
    <name type="scientific">Meripilus lineatus</name>
    <dbReference type="NCBI Taxonomy" id="2056292"/>
    <lineage>
        <taxon>Eukaryota</taxon>
        <taxon>Fungi</taxon>
        <taxon>Dikarya</taxon>
        <taxon>Basidiomycota</taxon>
        <taxon>Agaricomycotina</taxon>
        <taxon>Agaricomycetes</taxon>
        <taxon>Polyporales</taxon>
        <taxon>Meripilaceae</taxon>
        <taxon>Meripilus</taxon>
    </lineage>
</organism>
<protein>
    <recommendedName>
        <fullName evidence="4">Transcription factor CBF/NF-Y/archaeal histone domain-containing protein</fullName>
    </recommendedName>
</protein>
<feature type="domain" description="Transcription factor CBF/NF-Y/archaeal histone" evidence="4">
    <location>
        <begin position="52"/>
        <end position="114"/>
    </location>
</feature>
<dbReference type="PANTHER" id="PTHR10252:SF54">
    <property type="entry name" value="CHROMATIN ACCESSIBILITY COMPLEX PROTEIN 1"/>
    <property type="match status" value="1"/>
</dbReference>
<comment type="subcellular location">
    <subcellularLocation>
        <location evidence="1">Nucleus</location>
    </subcellularLocation>
</comment>
<sequence>METQDHLSIPDTISHEIETHNEEHIPVDTNVTKKRVAKEPPQLTREPGKSLLPFSRVQKILKADKELPIVAREATYLISLATEEFIKHIAEECGIVAARENRVTVQYKDIASVVRRVEKFMFLDEIIPLQEPDPPNRRKAKPLKGKESGKRPGTTLDSFVTKESGVPESQETIDEDVVMNDDGTMTTEYRR</sequence>
<keyword evidence="2" id="KW-0539">Nucleus</keyword>
<dbReference type="Gene3D" id="1.10.20.10">
    <property type="entry name" value="Histone, subunit A"/>
    <property type="match status" value="1"/>
</dbReference>
<accession>A0AAD5YHF7</accession>